<protein>
    <submittedName>
        <fullName evidence="2">Oidioi.mRNA.OKI2018_I69.chr1.g3226.t1.cds</fullName>
    </submittedName>
</protein>
<gene>
    <name evidence="2" type="ORF">OKIOD_LOCUS11991</name>
</gene>
<feature type="region of interest" description="Disordered" evidence="1">
    <location>
        <begin position="158"/>
        <end position="195"/>
    </location>
</feature>
<sequence length="321" mass="36261">MTVGVPFSRQFRKIITSDLYGIGDLSDRKFSHQEIATMQTGTVVSFHERGSELRRGTFLVSSVSVLRRISPGQLIGELLSNQELTHFCQIKNLSTKTYATSVIEAYEFVKKVGENTRIMQKISMNKNIVPANKRALPREPVQVINVDPGMVRGFSLNPQMKKQKSAEESFTRDFPKGKPSTENKEENYIDDDDDKPVIDSFHVSNSNKVHTVEDSDDDTGDVKVELIEEDDEEIEEIRSEPPPPIAIPQKLDTEAQANTALQIQRLLEYQKQMQTLKLSPQIRRTGEVVNSGVRKYNSPGTIRDISFNQGNPSKYGRITVM</sequence>
<reference evidence="2 3" key="1">
    <citation type="submission" date="2021-04" db="EMBL/GenBank/DDBJ databases">
        <authorList>
            <person name="Bliznina A."/>
        </authorList>
    </citation>
    <scope>NUCLEOTIDE SEQUENCE [LARGE SCALE GENOMIC DNA]</scope>
</reference>
<dbReference type="EMBL" id="OU015566">
    <property type="protein sequence ID" value="CAG5107249.1"/>
    <property type="molecule type" value="Genomic_DNA"/>
</dbReference>
<evidence type="ECO:0000313" key="2">
    <source>
        <dbReference type="EMBL" id="CAG5107249.1"/>
    </source>
</evidence>
<keyword evidence="3" id="KW-1185">Reference proteome</keyword>
<dbReference type="Proteomes" id="UP001158576">
    <property type="component" value="Chromosome 1"/>
</dbReference>
<name>A0ABN7STH1_OIKDI</name>
<feature type="compositionally biased region" description="Basic and acidic residues" evidence="1">
    <location>
        <begin position="164"/>
        <end position="187"/>
    </location>
</feature>
<proteinExistence type="predicted"/>
<organism evidence="2 3">
    <name type="scientific">Oikopleura dioica</name>
    <name type="common">Tunicate</name>
    <dbReference type="NCBI Taxonomy" id="34765"/>
    <lineage>
        <taxon>Eukaryota</taxon>
        <taxon>Metazoa</taxon>
        <taxon>Chordata</taxon>
        <taxon>Tunicata</taxon>
        <taxon>Appendicularia</taxon>
        <taxon>Copelata</taxon>
        <taxon>Oikopleuridae</taxon>
        <taxon>Oikopleura</taxon>
    </lineage>
</organism>
<accession>A0ABN7STH1</accession>
<evidence type="ECO:0000256" key="1">
    <source>
        <dbReference type="SAM" id="MobiDB-lite"/>
    </source>
</evidence>
<evidence type="ECO:0000313" key="3">
    <source>
        <dbReference type="Proteomes" id="UP001158576"/>
    </source>
</evidence>